<dbReference type="PANTHER" id="PTHR11439:SF455">
    <property type="entry name" value="RLK (RECEPTOR-LIKE PROTEIN KINASE) 8, PUTATIVE-RELATED"/>
    <property type="match status" value="1"/>
</dbReference>
<dbReference type="EMBL" id="SMMG02000007">
    <property type="protein sequence ID" value="KAA3466803.1"/>
    <property type="molecule type" value="Genomic_DNA"/>
</dbReference>
<organism evidence="2 3">
    <name type="scientific">Gossypium australe</name>
    <dbReference type="NCBI Taxonomy" id="47621"/>
    <lineage>
        <taxon>Eukaryota</taxon>
        <taxon>Viridiplantae</taxon>
        <taxon>Streptophyta</taxon>
        <taxon>Embryophyta</taxon>
        <taxon>Tracheophyta</taxon>
        <taxon>Spermatophyta</taxon>
        <taxon>Magnoliopsida</taxon>
        <taxon>eudicotyledons</taxon>
        <taxon>Gunneridae</taxon>
        <taxon>Pentapetalae</taxon>
        <taxon>rosids</taxon>
        <taxon>malvids</taxon>
        <taxon>Malvales</taxon>
        <taxon>Malvaceae</taxon>
        <taxon>Malvoideae</taxon>
        <taxon>Gossypium</taxon>
    </lineage>
</organism>
<dbReference type="Pfam" id="PF07727">
    <property type="entry name" value="RVT_2"/>
    <property type="match status" value="1"/>
</dbReference>
<dbReference type="InterPro" id="IPR043502">
    <property type="entry name" value="DNA/RNA_pol_sf"/>
</dbReference>
<evidence type="ECO:0000259" key="1">
    <source>
        <dbReference type="Pfam" id="PF07727"/>
    </source>
</evidence>
<keyword evidence="3" id="KW-1185">Reference proteome</keyword>
<protein>
    <recommendedName>
        <fullName evidence="1">Reverse transcriptase Ty1/copia-type domain-containing protein</fullName>
    </recommendedName>
</protein>
<gene>
    <name evidence="2" type="ORF">EPI10_001869</name>
</gene>
<dbReference type="OrthoDB" id="1163908at2759"/>
<accession>A0A5B6VCI7</accession>
<dbReference type="PANTHER" id="PTHR11439">
    <property type="entry name" value="GAG-POL-RELATED RETROTRANSPOSON"/>
    <property type="match status" value="1"/>
</dbReference>
<dbReference type="AlphaFoldDB" id="A0A5B6VCI7"/>
<dbReference type="CDD" id="cd09272">
    <property type="entry name" value="RNase_HI_RT_Ty1"/>
    <property type="match status" value="1"/>
</dbReference>
<evidence type="ECO:0000313" key="2">
    <source>
        <dbReference type="EMBL" id="KAA3466803.1"/>
    </source>
</evidence>
<comment type="caution">
    <text evidence="2">The sequence shown here is derived from an EMBL/GenBank/DDBJ whole genome shotgun (WGS) entry which is preliminary data.</text>
</comment>
<evidence type="ECO:0000313" key="3">
    <source>
        <dbReference type="Proteomes" id="UP000325315"/>
    </source>
</evidence>
<dbReference type="InterPro" id="IPR013103">
    <property type="entry name" value="RVT_2"/>
</dbReference>
<reference evidence="3" key="1">
    <citation type="journal article" date="2019" name="Plant Biotechnol. J.">
        <title>Genome sequencing of the Australian wild diploid species Gossypium australe highlights disease resistance and delayed gland morphogenesis.</title>
        <authorList>
            <person name="Cai Y."/>
            <person name="Cai X."/>
            <person name="Wang Q."/>
            <person name="Wang P."/>
            <person name="Zhang Y."/>
            <person name="Cai C."/>
            <person name="Xu Y."/>
            <person name="Wang K."/>
            <person name="Zhou Z."/>
            <person name="Wang C."/>
            <person name="Geng S."/>
            <person name="Li B."/>
            <person name="Dong Q."/>
            <person name="Hou Y."/>
            <person name="Wang H."/>
            <person name="Ai P."/>
            <person name="Liu Z."/>
            <person name="Yi F."/>
            <person name="Sun M."/>
            <person name="An G."/>
            <person name="Cheng J."/>
            <person name="Zhang Y."/>
            <person name="Shi Q."/>
            <person name="Xie Y."/>
            <person name="Shi X."/>
            <person name="Chang Y."/>
            <person name="Huang F."/>
            <person name="Chen Y."/>
            <person name="Hong S."/>
            <person name="Mi L."/>
            <person name="Sun Q."/>
            <person name="Zhang L."/>
            <person name="Zhou B."/>
            <person name="Peng R."/>
            <person name="Zhang X."/>
            <person name="Liu F."/>
        </authorList>
    </citation>
    <scope>NUCLEOTIDE SEQUENCE [LARGE SCALE GENOMIC DNA]</scope>
    <source>
        <strain evidence="3">cv. PA1801</strain>
    </source>
</reference>
<name>A0A5B6VCI7_9ROSI</name>
<proteinExistence type="predicted"/>
<feature type="domain" description="Reverse transcriptase Ty1/copia-type" evidence="1">
    <location>
        <begin position="1"/>
        <end position="76"/>
    </location>
</feature>
<dbReference type="SUPFAM" id="SSF56672">
    <property type="entry name" value="DNA/RNA polymerases"/>
    <property type="match status" value="1"/>
</dbReference>
<sequence>MQQPPGYVRCDSNGTPLVCRLKKALYGLRQAPRAWFEKLKQFLISIGFFGSKSNASFIRIQSGSTLYVLVDVDDIIYFLRIEVTRFFGSLHLYQKKYIHDILDRCSLTNAKSVHTPMGSSSTLSKNHGECLKVPTKYRSLIGALQYVVLTRPDTAYAINRVCQFMHNPTTTHMVALKRILRYLCRTLDLRIIFRSSARLSLIGYADANWGLDFDDRQSTSGYFVYFGENPICWCSKKHSIGALLRLLVRSLELQIQSDDTPTMWCDNSSAVAVAANLVLHSKFKHVELDLFFVREKVADGSVLMGEFPACDQVADIFAKSLSLTSFARFQNFLRVLPVRKMDEC</sequence>
<dbReference type="Proteomes" id="UP000325315">
    <property type="component" value="Unassembled WGS sequence"/>
</dbReference>